<dbReference type="GO" id="GO:0031177">
    <property type="term" value="F:phosphopantetheine binding"/>
    <property type="evidence" value="ECO:0007669"/>
    <property type="project" value="InterPro"/>
</dbReference>
<dbReference type="InterPro" id="IPR036736">
    <property type="entry name" value="ACP-like_sf"/>
</dbReference>
<dbReference type="Gene3D" id="1.10.1200.10">
    <property type="entry name" value="ACP-like"/>
    <property type="match status" value="1"/>
</dbReference>
<dbReference type="Pfam" id="PF08659">
    <property type="entry name" value="KR"/>
    <property type="match status" value="1"/>
</dbReference>
<evidence type="ECO:0000259" key="3">
    <source>
        <dbReference type="PROSITE" id="PS50075"/>
    </source>
</evidence>
<dbReference type="PROSITE" id="PS50075">
    <property type="entry name" value="CARRIER"/>
    <property type="match status" value="1"/>
</dbReference>
<gene>
    <name evidence="4" type="ORF">CAN33_009565</name>
</gene>
<dbReference type="InterPro" id="IPR009081">
    <property type="entry name" value="PP-bd_ACP"/>
</dbReference>
<feature type="domain" description="Carrier" evidence="3">
    <location>
        <begin position="342"/>
        <end position="419"/>
    </location>
</feature>
<dbReference type="InterPro" id="IPR050091">
    <property type="entry name" value="PKS_NRPS_Biosynth_Enz"/>
</dbReference>
<dbReference type="Gene3D" id="3.40.50.720">
    <property type="entry name" value="NAD(P)-binding Rossmann-like Domain"/>
    <property type="match status" value="2"/>
</dbReference>
<dbReference type="SMART" id="SM00822">
    <property type="entry name" value="PKS_KR"/>
    <property type="match status" value="1"/>
</dbReference>
<dbReference type="SUPFAM" id="SSF51735">
    <property type="entry name" value="NAD(P)-binding Rossmann-fold domains"/>
    <property type="match status" value="1"/>
</dbReference>
<dbReference type="VEuPathDB" id="FungiDB:An02g00450"/>
<accession>A0A505ID43</accession>
<dbReference type="PROSITE" id="PS00012">
    <property type="entry name" value="PHOSPHOPANTETHEINE"/>
    <property type="match status" value="1"/>
</dbReference>
<sequence length="426" mass="46777">MRRFLKNVTYSCFDLALLQQDHQRGSRASLETVMSLMNEGKLTPQDPTHVYGVGEIEKAYRHMQSGKNFGKIVIEMRKEDIVKTLLKSKPNSSFDSNATYLVAGGLGGLGQRGKDADAQEFLSQLRGDGVNAQVRACNVADEGAAAMVLQDVGFEDMSYSDWQTAINPKAQGSWNLHKLLPRGLDFFLMLSSMNGIVGHVGQANYAAGNTFQDALAHHRVQCGENAASLDLGLFTFTGRVARDPRLLKIMLDVFPHKPITEPEFHALLDVYCNPTLCKEKGLPCQPSFGMRPHEGAATKAYWLERPMFRYMAQQRSSEGNRERQGQSINLASAFRGAESLADATAAVTKALTVKLARTLSVEEGSLDENKALHQYGVDSLVAVELRTWFSKEVQADVATFDIIGRATITSLAGVAASRSKLPRGWS</sequence>
<dbReference type="VEuPathDB" id="FungiDB:ATCC64974_59380"/>
<dbReference type="InterPro" id="IPR013968">
    <property type="entry name" value="PKS_KR"/>
</dbReference>
<protein>
    <submittedName>
        <fullName evidence="4">Fungal specific transcription factor domain family protein</fullName>
    </submittedName>
</protein>
<dbReference type="InterPro" id="IPR036291">
    <property type="entry name" value="NAD(P)-bd_dom_sf"/>
</dbReference>
<dbReference type="PANTHER" id="PTHR43775:SF29">
    <property type="entry name" value="ASPERFURANONE POLYKETIDE SYNTHASE AFOG-RELATED"/>
    <property type="match status" value="1"/>
</dbReference>
<reference evidence="5" key="1">
    <citation type="submission" date="2018-10" db="EMBL/GenBank/DDBJ databases">
        <title>FDA dAtabase for Regulatory Grade micrObial Sequences (FDA-ARGOS): Supporting development and validation of Infectious Disease Dx tests.</title>
        <authorList>
            <person name="Kerrigan L."/>
            <person name="Tallon L."/>
            <person name="Sadzewicz L."/>
            <person name="Sengamalay N."/>
            <person name="Ott S."/>
            <person name="Godinez A."/>
            <person name="Nagaraj S."/>
            <person name="Vavikolanu K."/>
            <person name="Nadendla S."/>
            <person name="George J."/>
            <person name="Sichtig H."/>
        </authorList>
    </citation>
    <scope>NUCLEOTIDE SEQUENCE [LARGE SCALE GENOMIC DNA]</scope>
    <source>
        <strain evidence="5">FDAARGOS_311</strain>
    </source>
</reference>
<keyword evidence="1" id="KW-0596">Phosphopantetheine</keyword>
<dbReference type="AlphaFoldDB" id="A0A505ID43"/>
<dbReference type="SUPFAM" id="SSF47336">
    <property type="entry name" value="ACP-like"/>
    <property type="match status" value="1"/>
</dbReference>
<dbReference type="VEuPathDB" id="FungiDB:M747DRAFT_227923"/>
<dbReference type="EMBL" id="NKJJ02000003">
    <property type="protein sequence ID" value="TPR09514.1"/>
    <property type="molecule type" value="Genomic_DNA"/>
</dbReference>
<keyword evidence="2" id="KW-0597">Phosphoprotein</keyword>
<dbReference type="GO" id="GO:0044550">
    <property type="term" value="P:secondary metabolite biosynthetic process"/>
    <property type="evidence" value="ECO:0007669"/>
    <property type="project" value="TreeGrafter"/>
</dbReference>
<dbReference type="VEuPathDB" id="FungiDB:ASPNIDRAFT2_1088618"/>
<comment type="caution">
    <text evidence="4">The sequence shown here is derived from an EMBL/GenBank/DDBJ whole genome shotgun (WGS) entry which is preliminary data.</text>
</comment>
<dbReference type="SMART" id="SM00823">
    <property type="entry name" value="PKS_PP"/>
    <property type="match status" value="1"/>
</dbReference>
<dbReference type="InterPro" id="IPR057326">
    <property type="entry name" value="KR_dom"/>
</dbReference>
<dbReference type="InterPro" id="IPR020806">
    <property type="entry name" value="PKS_PP-bd"/>
</dbReference>
<evidence type="ECO:0000313" key="5">
    <source>
        <dbReference type="Proteomes" id="UP000197666"/>
    </source>
</evidence>
<evidence type="ECO:0000256" key="1">
    <source>
        <dbReference type="ARBA" id="ARBA00022450"/>
    </source>
</evidence>
<dbReference type="Proteomes" id="UP000197666">
    <property type="component" value="Unassembled WGS sequence"/>
</dbReference>
<dbReference type="Pfam" id="PF13602">
    <property type="entry name" value="ADH_zinc_N_2"/>
    <property type="match status" value="1"/>
</dbReference>
<dbReference type="PANTHER" id="PTHR43775">
    <property type="entry name" value="FATTY ACID SYNTHASE"/>
    <property type="match status" value="1"/>
</dbReference>
<dbReference type="InterPro" id="IPR006162">
    <property type="entry name" value="Ppantetheine_attach_site"/>
</dbReference>
<evidence type="ECO:0000256" key="2">
    <source>
        <dbReference type="ARBA" id="ARBA00022553"/>
    </source>
</evidence>
<dbReference type="GO" id="GO:0006633">
    <property type="term" value="P:fatty acid biosynthetic process"/>
    <property type="evidence" value="ECO:0007669"/>
    <property type="project" value="TreeGrafter"/>
</dbReference>
<organism evidence="4 5">
    <name type="scientific">Aspergillus niger</name>
    <dbReference type="NCBI Taxonomy" id="5061"/>
    <lineage>
        <taxon>Eukaryota</taxon>
        <taxon>Fungi</taxon>
        <taxon>Dikarya</taxon>
        <taxon>Ascomycota</taxon>
        <taxon>Pezizomycotina</taxon>
        <taxon>Eurotiomycetes</taxon>
        <taxon>Eurotiomycetidae</taxon>
        <taxon>Eurotiales</taxon>
        <taxon>Aspergillaceae</taxon>
        <taxon>Aspergillus</taxon>
        <taxon>Aspergillus subgen. Circumdati</taxon>
    </lineage>
</organism>
<dbReference type="Gene3D" id="3.90.180.10">
    <property type="entry name" value="Medium-chain alcohol dehydrogenases, catalytic domain"/>
    <property type="match status" value="1"/>
</dbReference>
<name>A0A505ID43_ASPNG</name>
<dbReference type="Pfam" id="PF23297">
    <property type="entry name" value="ACP_SdgA_C"/>
    <property type="match status" value="1"/>
</dbReference>
<evidence type="ECO:0000313" key="4">
    <source>
        <dbReference type="EMBL" id="TPR09514.1"/>
    </source>
</evidence>
<dbReference type="GO" id="GO:0004312">
    <property type="term" value="F:fatty acid synthase activity"/>
    <property type="evidence" value="ECO:0007669"/>
    <property type="project" value="TreeGrafter"/>
</dbReference>
<proteinExistence type="predicted"/>